<dbReference type="GeneTree" id="ENSGT00910000145429"/>
<dbReference type="KEGG" id="sdu:111226971"/>
<dbReference type="Pfam" id="PF00041">
    <property type="entry name" value="fn3"/>
    <property type="match status" value="1"/>
</dbReference>
<keyword evidence="5 8" id="KW-0472">Membrane</keyword>
<feature type="chain" id="PRO_5017176305" evidence="9">
    <location>
        <begin position="23"/>
        <end position="395"/>
    </location>
</feature>
<comment type="subcellular location">
    <subcellularLocation>
        <location evidence="1">Membrane</location>
        <topology evidence="1">Single-pass type I membrane protein</topology>
    </subcellularLocation>
</comment>
<reference evidence="11" key="1">
    <citation type="submission" date="2025-08" db="UniProtKB">
        <authorList>
            <consortium name="Ensembl"/>
        </authorList>
    </citation>
    <scope>IDENTIFICATION</scope>
</reference>
<dbReference type="Proteomes" id="UP000261420">
    <property type="component" value="Unplaced"/>
</dbReference>
<dbReference type="InterPro" id="IPR013783">
    <property type="entry name" value="Ig-like_fold"/>
</dbReference>
<dbReference type="OMA" id="IEECPSY"/>
<feature type="domain" description="Fibronectin type-III" evidence="10">
    <location>
        <begin position="219"/>
        <end position="309"/>
    </location>
</feature>
<dbReference type="InterPro" id="IPR036116">
    <property type="entry name" value="FN3_sf"/>
</dbReference>
<dbReference type="RefSeq" id="XP_022608026.1">
    <property type="nucleotide sequence ID" value="XM_022752305.1"/>
</dbReference>
<dbReference type="InterPro" id="IPR003961">
    <property type="entry name" value="FN3_dom"/>
</dbReference>
<evidence type="ECO:0000256" key="6">
    <source>
        <dbReference type="ARBA" id="ARBA00023170"/>
    </source>
</evidence>
<keyword evidence="3 9" id="KW-0732">Signal</keyword>
<evidence type="ECO:0000256" key="4">
    <source>
        <dbReference type="ARBA" id="ARBA00022989"/>
    </source>
</evidence>
<evidence type="ECO:0000259" key="10">
    <source>
        <dbReference type="PROSITE" id="PS50853"/>
    </source>
</evidence>
<dbReference type="CTD" id="3597"/>
<evidence type="ECO:0000256" key="8">
    <source>
        <dbReference type="SAM" id="Phobius"/>
    </source>
</evidence>
<accession>A0A3B4V3G6</accession>
<dbReference type="GeneID" id="111226971"/>
<dbReference type="SUPFAM" id="SSF49265">
    <property type="entry name" value="Fibronectin type III"/>
    <property type="match status" value="2"/>
</dbReference>
<dbReference type="Ensembl" id="ENSSDUT00000025586.1">
    <property type="protein sequence ID" value="ENSSDUP00000025122.1"/>
    <property type="gene ID" value="ENSSDUG00000018246.1"/>
</dbReference>
<dbReference type="PANTHER" id="PTHR23037">
    <property type="entry name" value="CYTOKINE RECEPTOR"/>
    <property type="match status" value="1"/>
</dbReference>
<dbReference type="Gene3D" id="2.60.40.10">
    <property type="entry name" value="Immunoglobulins"/>
    <property type="match status" value="2"/>
</dbReference>
<keyword evidence="6" id="KW-0675">Receptor</keyword>
<keyword evidence="7" id="KW-0325">Glycoprotein</keyword>
<feature type="signal peptide" evidence="9">
    <location>
        <begin position="1"/>
        <end position="22"/>
    </location>
</feature>
<sequence>MSRMFNSLDLFVVGCLFLMVESQTGQILPPQNLSVLWRKEFQPEFTWASPQHSVSNCTYQVMTQNKDVGIQKIFLNVSPPWSSYIVMEGGFLQLSVQTVCNGKENERAFFNVSYPEMVKNLQCYVRSSKQTDCSWEAAIPTPDLSFFYRLVDEDFTVSVGDKSLPPLRECPSYSSTEGVRTGCKLQAKVTQNIHIFFNGTVNNTVYRNTFTKDLWDDVRPPPLNWTVIKHRDKFIISWIPPDTGNLTWKFLINYTECVNTTTKTIERKTSAHLNLVAHCQYRIRIRAVRGRSSTPWSDEKYFDADTDPKAMVYLAIIIPLMFAALAILIFVCCRKNKEHIFPKVPQPRDFLSDISDNNNKSTVCDLYIPAKEEENCNITLVMDPQINNTEKKDTQ</sequence>
<protein>
    <submittedName>
        <fullName evidence="11">Uncharacterized LOC111226971</fullName>
    </submittedName>
</protein>
<evidence type="ECO:0000256" key="7">
    <source>
        <dbReference type="ARBA" id="ARBA00023180"/>
    </source>
</evidence>
<keyword evidence="12" id="KW-1185">Reference proteome</keyword>
<dbReference type="CDD" id="cd00063">
    <property type="entry name" value="FN3"/>
    <property type="match status" value="1"/>
</dbReference>
<proteinExistence type="predicted"/>
<dbReference type="GO" id="GO:0009897">
    <property type="term" value="C:external side of plasma membrane"/>
    <property type="evidence" value="ECO:0007669"/>
    <property type="project" value="TreeGrafter"/>
</dbReference>
<keyword evidence="4 8" id="KW-1133">Transmembrane helix</keyword>
<evidence type="ECO:0000256" key="1">
    <source>
        <dbReference type="ARBA" id="ARBA00004479"/>
    </source>
</evidence>
<evidence type="ECO:0000313" key="12">
    <source>
        <dbReference type="Proteomes" id="UP000261420"/>
    </source>
</evidence>
<dbReference type="PANTHER" id="PTHR23037:SF46">
    <property type="entry name" value="INTERLEUKIN 5 RECEPTOR SUBUNIT ALPHA"/>
    <property type="match status" value="1"/>
</dbReference>
<name>A0A3B4V3G6_SERDU</name>
<organism evidence="11 12">
    <name type="scientific">Seriola dumerili</name>
    <name type="common">Greater amberjack</name>
    <name type="synonym">Caranx dumerili</name>
    <dbReference type="NCBI Taxonomy" id="41447"/>
    <lineage>
        <taxon>Eukaryota</taxon>
        <taxon>Metazoa</taxon>
        <taxon>Chordata</taxon>
        <taxon>Craniata</taxon>
        <taxon>Vertebrata</taxon>
        <taxon>Euteleostomi</taxon>
        <taxon>Actinopterygii</taxon>
        <taxon>Neopterygii</taxon>
        <taxon>Teleostei</taxon>
        <taxon>Neoteleostei</taxon>
        <taxon>Acanthomorphata</taxon>
        <taxon>Carangaria</taxon>
        <taxon>Carangiformes</taxon>
        <taxon>Carangidae</taxon>
        <taxon>Seriola</taxon>
    </lineage>
</organism>
<dbReference type="GO" id="GO:0004896">
    <property type="term" value="F:cytokine receptor activity"/>
    <property type="evidence" value="ECO:0007669"/>
    <property type="project" value="TreeGrafter"/>
</dbReference>
<dbReference type="PROSITE" id="PS50853">
    <property type="entry name" value="FN3"/>
    <property type="match status" value="1"/>
</dbReference>
<evidence type="ECO:0000256" key="5">
    <source>
        <dbReference type="ARBA" id="ARBA00023136"/>
    </source>
</evidence>
<reference evidence="11" key="2">
    <citation type="submission" date="2025-09" db="UniProtKB">
        <authorList>
            <consortium name="Ensembl"/>
        </authorList>
    </citation>
    <scope>IDENTIFICATION</scope>
</reference>
<feature type="transmembrane region" description="Helical" evidence="8">
    <location>
        <begin position="310"/>
        <end position="333"/>
    </location>
</feature>
<dbReference type="STRING" id="41447.ENSSDUP00000025122"/>
<evidence type="ECO:0000256" key="2">
    <source>
        <dbReference type="ARBA" id="ARBA00022692"/>
    </source>
</evidence>
<keyword evidence="2 8" id="KW-0812">Transmembrane</keyword>
<evidence type="ECO:0000313" key="11">
    <source>
        <dbReference type="Ensembl" id="ENSSDUP00000025122.1"/>
    </source>
</evidence>
<dbReference type="AlphaFoldDB" id="A0A3B4V3G6"/>
<evidence type="ECO:0000256" key="9">
    <source>
        <dbReference type="SAM" id="SignalP"/>
    </source>
</evidence>
<evidence type="ECO:0000256" key="3">
    <source>
        <dbReference type="ARBA" id="ARBA00022729"/>
    </source>
</evidence>
<dbReference type="SMART" id="SM00060">
    <property type="entry name" value="FN3"/>
    <property type="match status" value="1"/>
</dbReference>